<dbReference type="InterPro" id="IPR051395">
    <property type="entry name" value="Cytochrome_c_Peroxidase/MauG"/>
</dbReference>
<comment type="subcellular location">
    <subcellularLocation>
        <location evidence="1">Periplasm</location>
    </subcellularLocation>
</comment>
<dbReference type="GO" id="GO:0042597">
    <property type="term" value="C:periplasmic space"/>
    <property type="evidence" value="ECO:0007669"/>
    <property type="project" value="UniProtKB-SubCell"/>
</dbReference>
<dbReference type="Gene3D" id="1.10.760.10">
    <property type="entry name" value="Cytochrome c-like domain"/>
    <property type="match status" value="2"/>
</dbReference>
<dbReference type="InterPro" id="IPR036909">
    <property type="entry name" value="Cyt_c-like_dom_sf"/>
</dbReference>
<comment type="pathway">
    <text evidence="2">One-carbon metabolism; methylamine degradation.</text>
</comment>
<evidence type="ECO:0000256" key="7">
    <source>
        <dbReference type="ARBA" id="ARBA00022764"/>
    </source>
</evidence>
<feature type="chain" id="PRO_5022915305" description="Methylamine utilization protein MauG" evidence="15">
    <location>
        <begin position="31"/>
        <end position="415"/>
    </location>
</feature>
<keyword evidence="17" id="KW-0575">Peroxidase</keyword>
<dbReference type="InterPro" id="IPR004852">
    <property type="entry name" value="Di-haem_cyt_c_peroxidsae"/>
</dbReference>
<feature type="compositionally biased region" description="Polar residues" evidence="14">
    <location>
        <begin position="92"/>
        <end position="107"/>
    </location>
</feature>
<evidence type="ECO:0000256" key="9">
    <source>
        <dbReference type="ARBA" id="ARBA00023002"/>
    </source>
</evidence>
<evidence type="ECO:0000256" key="13">
    <source>
        <dbReference type="PROSITE-ProRule" id="PRU00433"/>
    </source>
</evidence>
<comment type="function">
    <text evidence="11">Involved in methylamine metabolism. Essential for the maturation of the beta subunit of MADH, presumably via a step in the biosynthesis of tryptophan tryptophylquinone (TTQ), the cofactor of MADH.</text>
</comment>
<accession>A0A5B8XPT1</accession>
<dbReference type="Proteomes" id="UP000321595">
    <property type="component" value="Chromosome"/>
</dbReference>
<keyword evidence="18" id="KW-1185">Reference proteome</keyword>
<dbReference type="GO" id="GO:0004130">
    <property type="term" value="F:cytochrome-c peroxidase activity"/>
    <property type="evidence" value="ECO:0007669"/>
    <property type="project" value="TreeGrafter"/>
</dbReference>
<feature type="signal peptide" evidence="15">
    <location>
        <begin position="1"/>
        <end position="30"/>
    </location>
</feature>
<evidence type="ECO:0000256" key="1">
    <source>
        <dbReference type="ARBA" id="ARBA00004418"/>
    </source>
</evidence>
<keyword evidence="10 13" id="KW-0408">Iron</keyword>
<evidence type="ECO:0000256" key="6">
    <source>
        <dbReference type="ARBA" id="ARBA00022729"/>
    </source>
</evidence>
<evidence type="ECO:0000256" key="3">
    <source>
        <dbReference type="ARBA" id="ARBA00022448"/>
    </source>
</evidence>
<dbReference type="GO" id="GO:0009055">
    <property type="term" value="F:electron transfer activity"/>
    <property type="evidence" value="ECO:0007669"/>
    <property type="project" value="InterPro"/>
</dbReference>
<dbReference type="Pfam" id="PF03150">
    <property type="entry name" value="CCP_MauG"/>
    <property type="match status" value="1"/>
</dbReference>
<dbReference type="EMBL" id="CP042467">
    <property type="protein sequence ID" value="QED25766.1"/>
    <property type="molecule type" value="Genomic_DNA"/>
</dbReference>
<dbReference type="GO" id="GO:0020037">
    <property type="term" value="F:heme binding"/>
    <property type="evidence" value="ECO:0007669"/>
    <property type="project" value="InterPro"/>
</dbReference>
<evidence type="ECO:0000256" key="5">
    <source>
        <dbReference type="ARBA" id="ARBA00022723"/>
    </source>
</evidence>
<evidence type="ECO:0000313" key="18">
    <source>
        <dbReference type="Proteomes" id="UP000321595"/>
    </source>
</evidence>
<feature type="region of interest" description="Disordered" evidence="14">
    <location>
        <begin position="87"/>
        <end position="107"/>
    </location>
</feature>
<evidence type="ECO:0000256" key="10">
    <source>
        <dbReference type="ARBA" id="ARBA00023004"/>
    </source>
</evidence>
<evidence type="ECO:0000256" key="14">
    <source>
        <dbReference type="SAM" id="MobiDB-lite"/>
    </source>
</evidence>
<keyword evidence="7" id="KW-0574">Periplasm</keyword>
<evidence type="ECO:0000256" key="11">
    <source>
        <dbReference type="ARBA" id="ARBA00058991"/>
    </source>
</evidence>
<protein>
    <recommendedName>
        <fullName evidence="12">Methylamine utilization protein MauG</fullName>
    </recommendedName>
</protein>
<keyword evidence="4 13" id="KW-0349">Heme</keyword>
<dbReference type="PANTHER" id="PTHR30600">
    <property type="entry name" value="CYTOCHROME C PEROXIDASE-RELATED"/>
    <property type="match status" value="1"/>
</dbReference>
<keyword evidence="9" id="KW-0560">Oxidoreductase</keyword>
<evidence type="ECO:0000256" key="15">
    <source>
        <dbReference type="SAM" id="SignalP"/>
    </source>
</evidence>
<dbReference type="KEGG" id="bbae:FRD01_00505"/>
<evidence type="ECO:0000259" key="16">
    <source>
        <dbReference type="PROSITE" id="PS51007"/>
    </source>
</evidence>
<evidence type="ECO:0000256" key="2">
    <source>
        <dbReference type="ARBA" id="ARBA00004856"/>
    </source>
</evidence>
<dbReference type="InterPro" id="IPR009056">
    <property type="entry name" value="Cyt_c-like_dom"/>
</dbReference>
<proteinExistence type="predicted"/>
<organism evidence="17 18">
    <name type="scientific">Microvenator marinus</name>
    <dbReference type="NCBI Taxonomy" id="2600177"/>
    <lineage>
        <taxon>Bacteria</taxon>
        <taxon>Deltaproteobacteria</taxon>
        <taxon>Bradymonadales</taxon>
        <taxon>Microvenatoraceae</taxon>
        <taxon>Microvenator</taxon>
    </lineage>
</organism>
<sequence>MSPIQTPFKLCVFSLWFVALSVGCSGAGGALPLSDSSEGEDVMDIEVDEKPPKQTSPDSDNTSTIFLPEELYNYALIDTPSHFNYESERFHQQQPLSTADNTPANNPVTNEGATLGRVLFYDKNLSANRTVACASCHRPELGFSDNRVLSVGFDGGLTGRHSMGLTNARYYEAGQFFWDQRASTLEEQVLMPFQDQVEMGMTLETLVARVEGGPYYSPLFEAAFGDSSVSADRISKALAQFIRSIVSTKSRYDVGRAQVSARSEDFPNFTAEENLGKFLFSTPPGRGGFACFTCHQGEGMIPVEATTNGLDAEITDRGYGAVTGLATDEGTFKAPSLRNVELTAPYMHDGRFATLEDVIEHYSNGVQPAQNLNGPLAAFEFNMTSAEKSALVAFLKTLTDRELVEDPKFSDPFVD</sequence>
<dbReference type="PROSITE" id="PS51007">
    <property type="entry name" value="CYTC"/>
    <property type="match status" value="1"/>
</dbReference>
<feature type="domain" description="Cytochrome c" evidence="16">
    <location>
        <begin position="271"/>
        <end position="399"/>
    </location>
</feature>
<evidence type="ECO:0000256" key="8">
    <source>
        <dbReference type="ARBA" id="ARBA00022982"/>
    </source>
</evidence>
<dbReference type="AlphaFoldDB" id="A0A5B8XPT1"/>
<evidence type="ECO:0000256" key="12">
    <source>
        <dbReference type="ARBA" id="ARBA00073576"/>
    </source>
</evidence>
<dbReference type="PANTHER" id="PTHR30600:SF10">
    <property type="entry name" value="BLL6722 PROTEIN"/>
    <property type="match status" value="1"/>
</dbReference>
<keyword evidence="3" id="KW-0813">Transport</keyword>
<name>A0A5B8XPT1_9DELT</name>
<evidence type="ECO:0000256" key="4">
    <source>
        <dbReference type="ARBA" id="ARBA00022617"/>
    </source>
</evidence>
<keyword evidence="8" id="KW-0249">Electron transport</keyword>
<dbReference type="RefSeq" id="WP_146956626.1">
    <property type="nucleotide sequence ID" value="NZ_CP042467.1"/>
</dbReference>
<reference evidence="17 18" key="1">
    <citation type="submission" date="2019-08" db="EMBL/GenBank/DDBJ databases">
        <authorList>
            <person name="Liang Q."/>
        </authorList>
    </citation>
    <scope>NUCLEOTIDE SEQUENCE [LARGE SCALE GENOMIC DNA]</scope>
    <source>
        <strain evidence="17 18">V1718</strain>
    </source>
</reference>
<gene>
    <name evidence="17" type="ORF">FRD01_00505</name>
</gene>
<keyword evidence="6 15" id="KW-0732">Signal</keyword>
<dbReference type="FunFam" id="1.10.760.10:FF:000019">
    <property type="entry name" value="Di-heme cytochrome C peroxidase"/>
    <property type="match status" value="1"/>
</dbReference>
<evidence type="ECO:0000313" key="17">
    <source>
        <dbReference type="EMBL" id="QED25766.1"/>
    </source>
</evidence>
<dbReference type="SUPFAM" id="SSF46626">
    <property type="entry name" value="Cytochrome c"/>
    <property type="match status" value="2"/>
</dbReference>
<dbReference type="GO" id="GO:0046872">
    <property type="term" value="F:metal ion binding"/>
    <property type="evidence" value="ECO:0007669"/>
    <property type="project" value="UniProtKB-KW"/>
</dbReference>
<keyword evidence="5 13" id="KW-0479">Metal-binding</keyword>
<dbReference type="OrthoDB" id="9805202at2"/>